<feature type="domain" description="Cyclin-dependent kinase inhibitor" evidence="6">
    <location>
        <begin position="143"/>
        <end position="187"/>
    </location>
</feature>
<evidence type="ECO:0000259" key="6">
    <source>
        <dbReference type="Pfam" id="PF02234"/>
    </source>
</evidence>
<feature type="compositionally biased region" description="Polar residues" evidence="5">
    <location>
        <begin position="64"/>
        <end position="78"/>
    </location>
</feature>
<proteinExistence type="inferred from homology"/>
<dbReference type="Gene3D" id="4.10.365.10">
    <property type="entry name" value="p27"/>
    <property type="match status" value="1"/>
</dbReference>
<comment type="caution">
    <text evidence="7">The sequence shown here is derived from an EMBL/GenBank/DDBJ whole genome shotgun (WGS) entry which is preliminary data.</text>
</comment>
<name>A0ABD1NJT6_9FABA</name>
<reference evidence="7 8" key="1">
    <citation type="submission" date="2024-08" db="EMBL/GenBank/DDBJ databases">
        <title>Insights into the chromosomal genome structure of Flemingia macrophylla.</title>
        <authorList>
            <person name="Ding Y."/>
            <person name="Zhao Y."/>
            <person name="Bi W."/>
            <person name="Wu M."/>
            <person name="Zhao G."/>
            <person name="Gong Y."/>
            <person name="Li W."/>
            <person name="Zhang P."/>
        </authorList>
    </citation>
    <scope>NUCLEOTIDE SEQUENCE [LARGE SCALE GENOMIC DNA]</scope>
    <source>
        <strain evidence="7">DYQJB</strain>
        <tissue evidence="7">Leaf</tissue>
    </source>
</reference>
<dbReference type="InterPro" id="IPR003175">
    <property type="entry name" value="CDI_dom"/>
</dbReference>
<evidence type="ECO:0000256" key="4">
    <source>
        <dbReference type="ARBA" id="ARBA00023306"/>
    </source>
</evidence>
<protein>
    <recommendedName>
        <fullName evidence="6">Cyclin-dependent kinase inhibitor domain-containing protein</fullName>
    </recommendedName>
</protein>
<keyword evidence="4" id="KW-0131">Cell cycle</keyword>
<dbReference type="PANTHER" id="PTHR46776">
    <property type="entry name" value="CYCLIN-DEPENDENT KINASE INHIBITOR 4-RELATED"/>
    <property type="match status" value="1"/>
</dbReference>
<feature type="compositionally biased region" description="Basic residues" evidence="5">
    <location>
        <begin position="19"/>
        <end position="29"/>
    </location>
</feature>
<keyword evidence="3" id="KW-0649">Protein kinase inhibitor</keyword>
<evidence type="ECO:0000313" key="7">
    <source>
        <dbReference type="EMBL" id="KAL2348402.1"/>
    </source>
</evidence>
<evidence type="ECO:0000256" key="3">
    <source>
        <dbReference type="ARBA" id="ARBA00023013"/>
    </source>
</evidence>
<evidence type="ECO:0000256" key="5">
    <source>
        <dbReference type="SAM" id="MobiDB-lite"/>
    </source>
</evidence>
<evidence type="ECO:0000256" key="1">
    <source>
        <dbReference type="ARBA" id="ARBA00004642"/>
    </source>
</evidence>
<gene>
    <name evidence="7" type="ORF">Fmac_002402</name>
</gene>
<feature type="region of interest" description="Disordered" evidence="5">
    <location>
        <begin position="107"/>
        <end position="142"/>
    </location>
</feature>
<accession>A0ABD1NJT6</accession>
<feature type="compositionally biased region" description="Polar residues" evidence="5">
    <location>
        <begin position="38"/>
        <end position="50"/>
    </location>
</feature>
<keyword evidence="8" id="KW-1185">Reference proteome</keyword>
<organism evidence="7 8">
    <name type="scientific">Flemingia macrophylla</name>
    <dbReference type="NCBI Taxonomy" id="520843"/>
    <lineage>
        <taxon>Eukaryota</taxon>
        <taxon>Viridiplantae</taxon>
        <taxon>Streptophyta</taxon>
        <taxon>Embryophyta</taxon>
        <taxon>Tracheophyta</taxon>
        <taxon>Spermatophyta</taxon>
        <taxon>Magnoliopsida</taxon>
        <taxon>eudicotyledons</taxon>
        <taxon>Gunneridae</taxon>
        <taxon>Pentapetalae</taxon>
        <taxon>rosids</taxon>
        <taxon>fabids</taxon>
        <taxon>Fabales</taxon>
        <taxon>Fabaceae</taxon>
        <taxon>Papilionoideae</taxon>
        <taxon>50 kb inversion clade</taxon>
        <taxon>NPAAA clade</taxon>
        <taxon>indigoferoid/millettioid clade</taxon>
        <taxon>Phaseoleae</taxon>
        <taxon>Flemingia</taxon>
    </lineage>
</organism>
<comment type="similarity">
    <text evidence="2">Belongs to the CDI family. ICK/KRP subfamily.</text>
</comment>
<evidence type="ECO:0000256" key="2">
    <source>
        <dbReference type="ARBA" id="ARBA00010274"/>
    </source>
</evidence>
<comment type="subcellular location">
    <subcellularLocation>
        <location evidence="1">Nucleus</location>
        <location evidence="1">Nucleoplasm</location>
    </subcellularLocation>
</comment>
<dbReference type="Proteomes" id="UP001603857">
    <property type="component" value="Unassembled WGS sequence"/>
</dbReference>
<dbReference type="AlphaFoldDB" id="A0ABD1NJT6"/>
<dbReference type="EMBL" id="JBGMDY010000001">
    <property type="protein sequence ID" value="KAL2348402.1"/>
    <property type="molecule type" value="Genomic_DNA"/>
</dbReference>
<dbReference type="InterPro" id="IPR044275">
    <property type="entry name" value="KRP"/>
</dbReference>
<dbReference type="GO" id="GO:0005654">
    <property type="term" value="C:nucleoplasm"/>
    <property type="evidence" value="ECO:0007669"/>
    <property type="project" value="UniProtKB-SubCell"/>
</dbReference>
<sequence length="189" mass="21219">MPAQVGVRTPALAMEPHTRTHTHSSPPKRKTSDDQDQGQDLKSSKASRTDNLPPPPPPSHADLSPTSSDIPASCCSSNETVPENYNISLLDLEVESAHVETATCNDAHQFERESEMNNSNKVPENSQEQEIDSRRSLSAAEKMPSELELEEFFAAAEKDIQKRFQDRYNYDIVKDVPLEGRYEWVQLKP</sequence>
<feature type="compositionally biased region" description="Polar residues" evidence="5">
    <location>
        <begin position="116"/>
        <end position="128"/>
    </location>
</feature>
<dbReference type="InterPro" id="IPR044898">
    <property type="entry name" value="CDI_dom_sf"/>
</dbReference>
<evidence type="ECO:0000313" key="8">
    <source>
        <dbReference type="Proteomes" id="UP001603857"/>
    </source>
</evidence>
<feature type="region of interest" description="Disordered" evidence="5">
    <location>
        <begin position="1"/>
        <end position="78"/>
    </location>
</feature>
<dbReference type="GO" id="GO:0004860">
    <property type="term" value="F:protein kinase inhibitor activity"/>
    <property type="evidence" value="ECO:0007669"/>
    <property type="project" value="UniProtKB-KW"/>
</dbReference>
<dbReference type="Pfam" id="PF02234">
    <property type="entry name" value="CDI"/>
    <property type="match status" value="1"/>
</dbReference>